<gene>
    <name evidence="1" type="ORF">PV327_010194</name>
</gene>
<dbReference type="EMBL" id="JAQQBR010000006">
    <property type="protein sequence ID" value="KAK0174425.1"/>
    <property type="molecule type" value="Genomic_DNA"/>
</dbReference>
<dbReference type="AlphaFoldDB" id="A0AA39FS05"/>
<reference evidence="1" key="1">
    <citation type="journal article" date="2023" name="bioRxiv">
        <title>Scaffold-level genome assemblies of two parasitoid biocontrol wasps reveal the parthenogenesis mechanism and an associated novel virus.</title>
        <authorList>
            <person name="Inwood S."/>
            <person name="Skelly J."/>
            <person name="Guhlin J."/>
            <person name="Harrop T."/>
            <person name="Goldson S."/>
            <person name="Dearden P."/>
        </authorList>
    </citation>
    <scope>NUCLEOTIDE SEQUENCE</scope>
    <source>
        <strain evidence="1">Lincoln</strain>
        <tissue evidence="1">Whole body</tissue>
    </source>
</reference>
<keyword evidence="2" id="KW-1185">Reference proteome</keyword>
<comment type="caution">
    <text evidence="1">The sequence shown here is derived from an EMBL/GenBank/DDBJ whole genome shotgun (WGS) entry which is preliminary data.</text>
</comment>
<reference evidence="1" key="2">
    <citation type="submission" date="2023-03" db="EMBL/GenBank/DDBJ databases">
        <authorList>
            <person name="Inwood S.N."/>
            <person name="Skelly J.G."/>
            <person name="Guhlin J."/>
            <person name="Harrop T.W.R."/>
            <person name="Goldson S.G."/>
            <person name="Dearden P.K."/>
        </authorList>
    </citation>
    <scope>NUCLEOTIDE SEQUENCE</scope>
    <source>
        <strain evidence="1">Lincoln</strain>
        <tissue evidence="1">Whole body</tissue>
    </source>
</reference>
<evidence type="ECO:0000313" key="1">
    <source>
        <dbReference type="EMBL" id="KAK0174425.1"/>
    </source>
</evidence>
<proteinExistence type="predicted"/>
<protein>
    <submittedName>
        <fullName evidence="1">Uncharacterized protein</fullName>
    </submittedName>
</protein>
<dbReference type="Proteomes" id="UP001168972">
    <property type="component" value="Unassembled WGS sequence"/>
</dbReference>
<name>A0AA39FS05_MICHY</name>
<organism evidence="1 2">
    <name type="scientific">Microctonus hyperodae</name>
    <name type="common">Parasitoid wasp</name>
    <dbReference type="NCBI Taxonomy" id="165561"/>
    <lineage>
        <taxon>Eukaryota</taxon>
        <taxon>Metazoa</taxon>
        <taxon>Ecdysozoa</taxon>
        <taxon>Arthropoda</taxon>
        <taxon>Hexapoda</taxon>
        <taxon>Insecta</taxon>
        <taxon>Pterygota</taxon>
        <taxon>Neoptera</taxon>
        <taxon>Endopterygota</taxon>
        <taxon>Hymenoptera</taxon>
        <taxon>Apocrita</taxon>
        <taxon>Ichneumonoidea</taxon>
        <taxon>Braconidae</taxon>
        <taxon>Euphorinae</taxon>
        <taxon>Microctonus</taxon>
    </lineage>
</organism>
<sequence length="132" mass="15682">MYYTKQGTEAKKTVTRQHPKFTQEIEQRTDDRDTCFCLTNKNMDLTLLSLSQVNISPVSNHQTLLQTLCFDRYNKRFPSRTCQLCNVRQLAYKEFNNSELVKHKKWISVVEEITDLKTKKIRIVRKDSYSKL</sequence>
<evidence type="ECO:0000313" key="2">
    <source>
        <dbReference type="Proteomes" id="UP001168972"/>
    </source>
</evidence>
<accession>A0AA39FS05</accession>